<dbReference type="PRINTS" id="PR00320">
    <property type="entry name" value="GPROTEINBRPT"/>
</dbReference>
<dbReference type="GO" id="GO:0000398">
    <property type="term" value="P:mRNA splicing, via spliceosome"/>
    <property type="evidence" value="ECO:0007669"/>
    <property type="project" value="TreeGrafter"/>
</dbReference>
<comment type="similarity">
    <text evidence="5">Belongs to the WD repeat MORG1 family.</text>
</comment>
<keyword evidence="3 8" id="KW-0853">WD repeat</keyword>
<feature type="repeat" description="WD" evidence="8">
    <location>
        <begin position="25"/>
        <end position="60"/>
    </location>
</feature>
<evidence type="ECO:0000256" key="3">
    <source>
        <dbReference type="ARBA" id="ARBA00022574"/>
    </source>
</evidence>
<evidence type="ECO:0000256" key="5">
    <source>
        <dbReference type="ARBA" id="ARBA00038145"/>
    </source>
</evidence>
<dbReference type="PANTHER" id="PTHR22842:SF3">
    <property type="entry name" value="WD REPEAT DOMAIN-CONTAINING PROTEIN 83"/>
    <property type="match status" value="1"/>
</dbReference>
<feature type="repeat" description="WD" evidence="8">
    <location>
        <begin position="169"/>
        <end position="191"/>
    </location>
</feature>
<dbReference type="Proteomes" id="UP000887540">
    <property type="component" value="Unplaced"/>
</dbReference>
<evidence type="ECO:0000256" key="7">
    <source>
        <dbReference type="ARBA" id="ARBA00042222"/>
    </source>
</evidence>
<dbReference type="SUPFAM" id="SSF50978">
    <property type="entry name" value="WD40 repeat-like"/>
    <property type="match status" value="1"/>
</dbReference>
<dbReference type="InterPro" id="IPR051980">
    <property type="entry name" value="WD_repeat_MORG1"/>
</dbReference>
<evidence type="ECO:0000256" key="1">
    <source>
        <dbReference type="ARBA" id="ARBA00004496"/>
    </source>
</evidence>
<comment type="subcellular location">
    <subcellularLocation>
        <location evidence="1">Cytoplasm</location>
    </subcellularLocation>
</comment>
<proteinExistence type="inferred from homology"/>
<evidence type="ECO:0000256" key="4">
    <source>
        <dbReference type="ARBA" id="ARBA00022737"/>
    </source>
</evidence>
<sequence>MILCGGVDKQPTIFDVETGKMLKRWRGHGGTINSVAFNEESSVAFSASQDGTVRCHDVRSRGPPIQILDEATDSVLSVDVNSHEIATGSADSHVRIFDIREGRLFMDFLGESVTDVHLTPDNQCVLAASMNSPIRLIEKANGNLLSEYSGHKNTDFKIECDILSSNDEIVSGSEDGQVYIWDVIEAKVVAKLDHRNISQAGKYVSPAKFIHSISAHPTAQSFITAARERVYLWQLPMEEEMEE</sequence>
<dbReference type="InterPro" id="IPR019775">
    <property type="entry name" value="WD40_repeat_CS"/>
</dbReference>
<dbReference type="GO" id="GO:0071013">
    <property type="term" value="C:catalytic step 2 spliceosome"/>
    <property type="evidence" value="ECO:0007669"/>
    <property type="project" value="TreeGrafter"/>
</dbReference>
<evidence type="ECO:0000313" key="9">
    <source>
        <dbReference type="Proteomes" id="UP000887540"/>
    </source>
</evidence>
<organism evidence="9 10">
    <name type="scientific">Acrobeloides nanus</name>
    <dbReference type="NCBI Taxonomy" id="290746"/>
    <lineage>
        <taxon>Eukaryota</taxon>
        <taxon>Metazoa</taxon>
        <taxon>Ecdysozoa</taxon>
        <taxon>Nematoda</taxon>
        <taxon>Chromadorea</taxon>
        <taxon>Rhabditida</taxon>
        <taxon>Tylenchina</taxon>
        <taxon>Cephalobomorpha</taxon>
        <taxon>Cephaloboidea</taxon>
        <taxon>Cephalobidae</taxon>
        <taxon>Acrobeloides</taxon>
    </lineage>
</organism>
<reference evidence="10" key="1">
    <citation type="submission" date="2022-11" db="UniProtKB">
        <authorList>
            <consortium name="WormBaseParasite"/>
        </authorList>
    </citation>
    <scope>IDENTIFICATION</scope>
</reference>
<protein>
    <recommendedName>
        <fullName evidence="6">WD repeat domain-containing protein 83</fullName>
    </recommendedName>
    <alternativeName>
        <fullName evidence="7">Mitogen-activated protein kinase organizer 1</fullName>
    </alternativeName>
</protein>
<name>A0A914CYF9_9BILA</name>
<evidence type="ECO:0000256" key="6">
    <source>
        <dbReference type="ARBA" id="ARBA00040453"/>
    </source>
</evidence>
<keyword evidence="4" id="KW-0677">Repeat</keyword>
<dbReference type="InterPro" id="IPR015943">
    <property type="entry name" value="WD40/YVTN_repeat-like_dom_sf"/>
</dbReference>
<keyword evidence="2" id="KW-0963">Cytoplasm</keyword>
<dbReference type="GO" id="GO:0005737">
    <property type="term" value="C:cytoplasm"/>
    <property type="evidence" value="ECO:0007669"/>
    <property type="project" value="UniProtKB-SubCell"/>
</dbReference>
<dbReference type="Pfam" id="PF00400">
    <property type="entry name" value="WD40"/>
    <property type="match status" value="3"/>
</dbReference>
<evidence type="ECO:0000256" key="8">
    <source>
        <dbReference type="PROSITE-ProRule" id="PRU00221"/>
    </source>
</evidence>
<dbReference type="SMART" id="SM00320">
    <property type="entry name" value="WD40"/>
    <property type="match status" value="5"/>
</dbReference>
<dbReference type="InterPro" id="IPR020472">
    <property type="entry name" value="WD40_PAC1"/>
</dbReference>
<dbReference type="WBParaSite" id="ACRNAN_scaffold1568.g23674.t1">
    <property type="protein sequence ID" value="ACRNAN_scaffold1568.g23674.t1"/>
    <property type="gene ID" value="ACRNAN_scaffold1568.g23674"/>
</dbReference>
<dbReference type="PROSITE" id="PS00678">
    <property type="entry name" value="WD_REPEATS_1"/>
    <property type="match status" value="1"/>
</dbReference>
<accession>A0A914CYF9</accession>
<keyword evidence="9" id="KW-1185">Reference proteome</keyword>
<evidence type="ECO:0000313" key="10">
    <source>
        <dbReference type="WBParaSite" id="ACRNAN_scaffold1568.g23674.t1"/>
    </source>
</evidence>
<evidence type="ECO:0000256" key="2">
    <source>
        <dbReference type="ARBA" id="ARBA00022490"/>
    </source>
</evidence>
<dbReference type="AlphaFoldDB" id="A0A914CYF9"/>
<dbReference type="InterPro" id="IPR036322">
    <property type="entry name" value="WD40_repeat_dom_sf"/>
</dbReference>
<dbReference type="PANTHER" id="PTHR22842">
    <property type="entry name" value="WD40 REPEAT PROTEIN"/>
    <property type="match status" value="1"/>
</dbReference>
<dbReference type="InterPro" id="IPR001680">
    <property type="entry name" value="WD40_rpt"/>
</dbReference>
<dbReference type="PROSITE" id="PS50082">
    <property type="entry name" value="WD_REPEATS_2"/>
    <property type="match status" value="2"/>
</dbReference>
<dbReference type="Gene3D" id="2.130.10.10">
    <property type="entry name" value="YVTN repeat-like/Quinoprotein amine dehydrogenase"/>
    <property type="match status" value="1"/>
</dbReference>